<reference evidence="1" key="1">
    <citation type="submission" date="2020-08" db="EMBL/GenBank/DDBJ databases">
        <title>Pontibacter sp. SD6 16S ribosomal RNA gene Genome sequencing and assembly.</title>
        <authorList>
            <person name="Kang M."/>
        </authorList>
    </citation>
    <scope>NUCLEOTIDE SEQUENCE</scope>
    <source>
        <strain evidence="1">SD6</strain>
    </source>
</reference>
<name>A0A923SI90_9BACT</name>
<gene>
    <name evidence="1" type="ORF">H8S84_05875</name>
</gene>
<evidence type="ECO:0000313" key="2">
    <source>
        <dbReference type="Proteomes" id="UP000603640"/>
    </source>
</evidence>
<comment type="caution">
    <text evidence="1">The sequence shown here is derived from an EMBL/GenBank/DDBJ whole genome shotgun (WGS) entry which is preliminary data.</text>
</comment>
<dbReference type="AlphaFoldDB" id="A0A923SI90"/>
<accession>A0A923SI90</accession>
<dbReference type="Gene3D" id="3.40.190.10">
    <property type="entry name" value="Periplasmic binding protein-like II"/>
    <property type="match status" value="2"/>
</dbReference>
<proteinExistence type="predicted"/>
<protein>
    <submittedName>
        <fullName evidence="1">PhnD/SsuA/transferrin family substrate-binding protein</fullName>
    </submittedName>
</protein>
<dbReference type="Proteomes" id="UP000603640">
    <property type="component" value="Unassembled WGS sequence"/>
</dbReference>
<dbReference type="PANTHER" id="PTHR35841">
    <property type="entry name" value="PHOSPHONATES-BINDING PERIPLASMIC PROTEIN"/>
    <property type="match status" value="1"/>
</dbReference>
<dbReference type="SUPFAM" id="SSF53850">
    <property type="entry name" value="Periplasmic binding protein-like II"/>
    <property type="match status" value="1"/>
</dbReference>
<dbReference type="Pfam" id="PF12974">
    <property type="entry name" value="Phosphonate-bd"/>
    <property type="match status" value="1"/>
</dbReference>
<dbReference type="EMBL" id="JACRVF010000001">
    <property type="protein sequence ID" value="MBC5992362.1"/>
    <property type="molecule type" value="Genomic_DNA"/>
</dbReference>
<organism evidence="1 2">
    <name type="scientific">Pontibacter cellulosilyticus</name>
    <dbReference type="NCBI Taxonomy" id="1720253"/>
    <lineage>
        <taxon>Bacteria</taxon>
        <taxon>Pseudomonadati</taxon>
        <taxon>Bacteroidota</taxon>
        <taxon>Cytophagia</taxon>
        <taxon>Cytophagales</taxon>
        <taxon>Hymenobacteraceae</taxon>
        <taxon>Pontibacter</taxon>
    </lineage>
</organism>
<dbReference type="PANTHER" id="PTHR35841:SF1">
    <property type="entry name" value="PHOSPHONATES-BINDING PERIPLASMIC PROTEIN"/>
    <property type="match status" value="1"/>
</dbReference>
<dbReference type="RefSeq" id="WP_187066308.1">
    <property type="nucleotide sequence ID" value="NZ_JACRVF010000001.1"/>
</dbReference>
<keyword evidence="2" id="KW-1185">Reference proteome</keyword>
<sequence length="310" mass="34117">MKSSLLLLCMLLILWPLQSTVFALAPKAKRVLVVATYTYGDNDRLANIQPIALQMAKALNATLRLKSYPSVGELVEAMRRGEADVAVMNTFGYLLLQTDSIPPVIPLAALEVPEEALNAYTSGLFASKKSGITSISQLKDNPQAYSLVFAGRHSTSGNLIPRLYLSSLGIHNPEEQFGQVDFLNSHANALQEVIGGSSDLAALGTGEYKKQLESGKLKENDVKLLWKSEGIPQGPIVCKATMPARQQKKLLKVLLLAHEKNPEAIVQLKRAWTEAWEADHFVPVSESYYKNIIELAGSRDNLRKVLQQHL</sequence>
<evidence type="ECO:0000313" key="1">
    <source>
        <dbReference type="EMBL" id="MBC5992362.1"/>
    </source>
</evidence>